<dbReference type="OrthoDB" id="7477356at2"/>
<dbReference type="Proteomes" id="UP000185434">
    <property type="component" value="Chromosome"/>
</dbReference>
<keyword evidence="3" id="KW-1185">Reference proteome</keyword>
<sequence>MPVGKVKWYDADKGFGFASNPGYEDVYVSSHVLPEGVEELHKGQRIEFDVASGRRGPQALRVALLDPPKVRRHRRSAEELGSMVSDLITLLEGVQPGLRSGRYPERKTGRQVAGILRAVADELDG</sequence>
<dbReference type="EMBL" id="CP009247">
    <property type="protein sequence ID" value="APT88467.1"/>
    <property type="molecule type" value="Genomic_DNA"/>
</dbReference>
<dbReference type="PROSITE" id="PS51857">
    <property type="entry name" value="CSD_2"/>
    <property type="match status" value="1"/>
</dbReference>
<proteinExistence type="predicted"/>
<dbReference type="GO" id="GO:0003676">
    <property type="term" value="F:nucleic acid binding"/>
    <property type="evidence" value="ECO:0007669"/>
    <property type="project" value="InterPro"/>
</dbReference>
<dbReference type="CDD" id="cd04458">
    <property type="entry name" value="CSP_CDS"/>
    <property type="match status" value="1"/>
</dbReference>
<protein>
    <submittedName>
        <fullName evidence="2">Cold-shock protein</fullName>
    </submittedName>
</protein>
<dbReference type="InterPro" id="IPR002059">
    <property type="entry name" value="CSP_DNA-bd"/>
</dbReference>
<dbReference type="SMART" id="SM00357">
    <property type="entry name" value="CSP"/>
    <property type="match status" value="1"/>
</dbReference>
<evidence type="ECO:0000313" key="2">
    <source>
        <dbReference type="EMBL" id="APT88467.1"/>
    </source>
</evidence>
<evidence type="ECO:0000259" key="1">
    <source>
        <dbReference type="PROSITE" id="PS51857"/>
    </source>
</evidence>
<gene>
    <name evidence="2" type="ORF">CFRA_03335</name>
</gene>
<accession>A0A1L7CRK7</accession>
<dbReference type="SUPFAM" id="SSF50249">
    <property type="entry name" value="Nucleic acid-binding proteins"/>
    <property type="match status" value="1"/>
</dbReference>
<name>A0A1L7CRK7_9CORY</name>
<dbReference type="InterPro" id="IPR011129">
    <property type="entry name" value="CSD"/>
</dbReference>
<dbReference type="RefSeq" id="WP_075664833.1">
    <property type="nucleotide sequence ID" value="NZ_CP009247.1"/>
</dbReference>
<dbReference type="InterPro" id="IPR012340">
    <property type="entry name" value="NA-bd_OB-fold"/>
</dbReference>
<dbReference type="Pfam" id="PF00313">
    <property type="entry name" value="CSD"/>
    <property type="match status" value="1"/>
</dbReference>
<feature type="domain" description="CSD" evidence="1">
    <location>
        <begin position="1"/>
        <end position="64"/>
    </location>
</feature>
<dbReference type="Gene3D" id="2.40.50.140">
    <property type="entry name" value="Nucleic acid-binding proteins"/>
    <property type="match status" value="1"/>
</dbReference>
<organism evidence="2 3">
    <name type="scientific">Corynebacterium frankenforstense DSM 45800</name>
    <dbReference type="NCBI Taxonomy" id="1437875"/>
    <lineage>
        <taxon>Bacteria</taxon>
        <taxon>Bacillati</taxon>
        <taxon>Actinomycetota</taxon>
        <taxon>Actinomycetes</taxon>
        <taxon>Mycobacteriales</taxon>
        <taxon>Corynebacteriaceae</taxon>
        <taxon>Corynebacterium</taxon>
    </lineage>
</organism>
<evidence type="ECO:0000313" key="3">
    <source>
        <dbReference type="Proteomes" id="UP000185434"/>
    </source>
</evidence>
<dbReference type="STRING" id="1437875.CFRA_03335"/>
<dbReference type="AlphaFoldDB" id="A0A1L7CRK7"/>
<dbReference type="KEGG" id="cfk:CFRA_03335"/>
<reference evidence="2 3" key="1">
    <citation type="submission" date="2014-08" db="EMBL/GenBank/DDBJ databases">
        <title>Complete genome sequence of Corynebacterium frankenforstense ST18(T) (=DSM 45800(T)), isolated from raw cow milk.</title>
        <authorList>
            <person name="Ruckert C."/>
            <person name="Albersmeier A."/>
            <person name="Winkler A."/>
            <person name="Lipski A."/>
            <person name="Kalinowski J."/>
        </authorList>
    </citation>
    <scope>NUCLEOTIDE SEQUENCE [LARGE SCALE GENOMIC DNA]</scope>
    <source>
        <strain evidence="2 3">ST18</strain>
    </source>
</reference>
<dbReference type="PRINTS" id="PR00050">
    <property type="entry name" value="COLDSHOCK"/>
</dbReference>